<dbReference type="PROSITE" id="PS50082">
    <property type="entry name" value="WD_REPEATS_2"/>
    <property type="match status" value="4"/>
</dbReference>
<dbReference type="AlphaFoldDB" id="I4IKL1"/>
<evidence type="ECO:0000256" key="11">
    <source>
        <dbReference type="PROSITE-ProRule" id="PRU00221"/>
    </source>
</evidence>
<dbReference type="PANTHER" id="PTHR24363:SF0">
    <property type="entry name" value="SERINE_THREONINE KINASE LIKE DOMAIN CONTAINING 1"/>
    <property type="match status" value="1"/>
</dbReference>
<dbReference type="InterPro" id="IPR015943">
    <property type="entry name" value="WD40/YVTN_repeat-like_dom_sf"/>
</dbReference>
<dbReference type="GO" id="GO:0005524">
    <property type="term" value="F:ATP binding"/>
    <property type="evidence" value="ECO:0007669"/>
    <property type="project" value="UniProtKB-UniRule"/>
</dbReference>
<dbReference type="CDD" id="cd14014">
    <property type="entry name" value="STKc_PknB_like"/>
    <property type="match status" value="1"/>
</dbReference>
<dbReference type="PROSITE" id="PS00108">
    <property type="entry name" value="PROTEIN_KINASE_ST"/>
    <property type="match status" value="1"/>
</dbReference>
<evidence type="ECO:0000259" key="14">
    <source>
        <dbReference type="PROSITE" id="PS50011"/>
    </source>
</evidence>
<feature type="repeat" description="WD" evidence="11">
    <location>
        <begin position="446"/>
        <end position="478"/>
    </location>
</feature>
<feature type="binding site" evidence="12">
    <location>
        <position position="53"/>
    </location>
    <ligand>
        <name>ATP</name>
        <dbReference type="ChEBI" id="CHEBI:30616"/>
    </ligand>
</feature>
<dbReference type="Pfam" id="PF00400">
    <property type="entry name" value="WD40"/>
    <property type="match status" value="3"/>
</dbReference>
<name>I4IKL1_MICAE</name>
<evidence type="ECO:0000313" key="16">
    <source>
        <dbReference type="Proteomes" id="UP000004047"/>
    </source>
</evidence>
<dbReference type="Pfam" id="PF00069">
    <property type="entry name" value="Pkinase"/>
    <property type="match status" value="1"/>
</dbReference>
<feature type="repeat" description="WD" evidence="11">
    <location>
        <begin position="354"/>
        <end position="395"/>
    </location>
</feature>
<dbReference type="SMART" id="SM00320">
    <property type="entry name" value="WD40"/>
    <property type="match status" value="7"/>
</dbReference>
<keyword evidence="13" id="KW-0472">Membrane</keyword>
<evidence type="ECO:0000256" key="6">
    <source>
        <dbReference type="ARBA" id="ARBA00022741"/>
    </source>
</evidence>
<keyword evidence="13" id="KW-1133">Transmembrane helix</keyword>
<dbReference type="InterPro" id="IPR008271">
    <property type="entry name" value="Ser/Thr_kinase_AS"/>
</dbReference>
<dbReference type="InterPro" id="IPR017441">
    <property type="entry name" value="Protein_kinase_ATP_BS"/>
</dbReference>
<evidence type="ECO:0000256" key="10">
    <source>
        <dbReference type="ARBA" id="ARBA00048679"/>
    </source>
</evidence>
<dbReference type="GO" id="GO:0004674">
    <property type="term" value="F:protein serine/threonine kinase activity"/>
    <property type="evidence" value="ECO:0007669"/>
    <property type="project" value="UniProtKB-KW"/>
</dbReference>
<dbReference type="EMBL" id="CAIQ01000012">
    <property type="protein sequence ID" value="CCI34835.1"/>
    <property type="molecule type" value="Genomic_DNA"/>
</dbReference>
<evidence type="ECO:0000256" key="3">
    <source>
        <dbReference type="ARBA" id="ARBA00022574"/>
    </source>
</evidence>
<dbReference type="PROSITE" id="PS00678">
    <property type="entry name" value="WD_REPEATS_1"/>
    <property type="match status" value="2"/>
</dbReference>
<feature type="domain" description="Protein kinase" evidence="14">
    <location>
        <begin position="22"/>
        <end position="283"/>
    </location>
</feature>
<keyword evidence="5" id="KW-0677">Repeat</keyword>
<dbReference type="SMART" id="SM00220">
    <property type="entry name" value="S_TKc"/>
    <property type="match status" value="1"/>
</dbReference>
<reference evidence="15 16" key="1">
    <citation type="submission" date="2012-04" db="EMBL/GenBank/DDBJ databases">
        <authorList>
            <person name="Genoscope - CEA"/>
        </authorList>
    </citation>
    <scope>NUCLEOTIDE SEQUENCE [LARGE SCALE GENOMIC DNA]</scope>
    <source>
        <strain evidence="15 16">9701</strain>
    </source>
</reference>
<dbReference type="Gene3D" id="2.130.10.10">
    <property type="entry name" value="YVTN repeat-like/Quinoprotein amine dehydrogenase"/>
    <property type="match status" value="2"/>
</dbReference>
<dbReference type="Gene3D" id="1.10.510.10">
    <property type="entry name" value="Transferase(Phosphotransferase) domain 1"/>
    <property type="match status" value="1"/>
</dbReference>
<dbReference type="PROSITE" id="PS50011">
    <property type="entry name" value="PROTEIN_KINASE_DOM"/>
    <property type="match status" value="1"/>
</dbReference>
<dbReference type="InterPro" id="IPR011009">
    <property type="entry name" value="Kinase-like_dom_sf"/>
</dbReference>
<feature type="transmembrane region" description="Helical" evidence="13">
    <location>
        <begin position="314"/>
        <end position="335"/>
    </location>
</feature>
<dbReference type="SUPFAM" id="SSF50978">
    <property type="entry name" value="WD40 repeat-like"/>
    <property type="match status" value="1"/>
</dbReference>
<evidence type="ECO:0000256" key="13">
    <source>
        <dbReference type="SAM" id="Phobius"/>
    </source>
</evidence>
<dbReference type="InterPro" id="IPR000719">
    <property type="entry name" value="Prot_kinase_dom"/>
</dbReference>
<dbReference type="Gene3D" id="3.30.200.20">
    <property type="entry name" value="Phosphorylase Kinase, domain 1"/>
    <property type="match status" value="1"/>
</dbReference>
<feature type="repeat" description="WD" evidence="11">
    <location>
        <begin position="396"/>
        <end position="437"/>
    </location>
</feature>
<keyword evidence="7" id="KW-0418">Kinase</keyword>
<dbReference type="Proteomes" id="UP000004047">
    <property type="component" value="Unassembled WGS sequence"/>
</dbReference>
<dbReference type="HOGENOM" id="CLU_000288_135_4_3"/>
<proteinExistence type="predicted"/>
<gene>
    <name evidence="15" type="primary">spkC</name>
    <name evidence="15" type="ORF">MICAK_1090001</name>
</gene>
<keyword evidence="3 11" id="KW-0853">WD repeat</keyword>
<dbReference type="PROSITE" id="PS50294">
    <property type="entry name" value="WD_REPEATS_REGION"/>
    <property type="match status" value="2"/>
</dbReference>
<protein>
    <recommendedName>
        <fullName evidence="1">non-specific serine/threonine protein kinase</fullName>
        <ecNumber evidence="1">2.7.11.1</ecNumber>
    </recommendedName>
</protein>
<comment type="catalytic activity">
    <reaction evidence="10">
        <text>L-seryl-[protein] + ATP = O-phospho-L-seryl-[protein] + ADP + H(+)</text>
        <dbReference type="Rhea" id="RHEA:17989"/>
        <dbReference type="Rhea" id="RHEA-COMP:9863"/>
        <dbReference type="Rhea" id="RHEA-COMP:11604"/>
        <dbReference type="ChEBI" id="CHEBI:15378"/>
        <dbReference type="ChEBI" id="CHEBI:29999"/>
        <dbReference type="ChEBI" id="CHEBI:30616"/>
        <dbReference type="ChEBI" id="CHEBI:83421"/>
        <dbReference type="ChEBI" id="CHEBI:456216"/>
        <dbReference type="EC" id="2.7.11.1"/>
    </reaction>
</comment>
<dbReference type="InterPro" id="IPR036322">
    <property type="entry name" value="WD40_repeat_dom_sf"/>
</dbReference>
<evidence type="ECO:0000256" key="8">
    <source>
        <dbReference type="ARBA" id="ARBA00022840"/>
    </source>
</evidence>
<evidence type="ECO:0000256" key="12">
    <source>
        <dbReference type="PROSITE-ProRule" id="PRU10141"/>
    </source>
</evidence>
<dbReference type="InterPro" id="IPR019775">
    <property type="entry name" value="WD40_repeat_CS"/>
</dbReference>
<evidence type="ECO:0000256" key="4">
    <source>
        <dbReference type="ARBA" id="ARBA00022679"/>
    </source>
</evidence>
<dbReference type="PANTHER" id="PTHR24363">
    <property type="entry name" value="SERINE/THREONINE PROTEIN KINASE"/>
    <property type="match status" value="1"/>
</dbReference>
<evidence type="ECO:0000256" key="2">
    <source>
        <dbReference type="ARBA" id="ARBA00022527"/>
    </source>
</evidence>
<keyword evidence="4" id="KW-0808">Transferase</keyword>
<keyword evidence="6 12" id="KW-0547">Nucleotide-binding</keyword>
<comment type="catalytic activity">
    <reaction evidence="9">
        <text>L-threonyl-[protein] + ATP = O-phospho-L-threonyl-[protein] + ADP + H(+)</text>
        <dbReference type="Rhea" id="RHEA:46608"/>
        <dbReference type="Rhea" id="RHEA-COMP:11060"/>
        <dbReference type="Rhea" id="RHEA-COMP:11605"/>
        <dbReference type="ChEBI" id="CHEBI:15378"/>
        <dbReference type="ChEBI" id="CHEBI:30013"/>
        <dbReference type="ChEBI" id="CHEBI:30616"/>
        <dbReference type="ChEBI" id="CHEBI:61977"/>
        <dbReference type="ChEBI" id="CHEBI:456216"/>
        <dbReference type="EC" id="2.7.11.1"/>
    </reaction>
</comment>
<feature type="repeat" description="WD" evidence="11">
    <location>
        <begin position="565"/>
        <end position="606"/>
    </location>
</feature>
<organism evidence="15 16">
    <name type="scientific">Microcystis aeruginosa PCC 9701</name>
    <dbReference type="NCBI Taxonomy" id="721123"/>
    <lineage>
        <taxon>Bacteria</taxon>
        <taxon>Bacillati</taxon>
        <taxon>Cyanobacteriota</taxon>
        <taxon>Cyanophyceae</taxon>
        <taxon>Oscillatoriophycideae</taxon>
        <taxon>Chroococcales</taxon>
        <taxon>Microcystaceae</taxon>
        <taxon>Microcystis</taxon>
    </lineage>
</organism>
<accession>I4IKL1</accession>
<evidence type="ECO:0000256" key="7">
    <source>
        <dbReference type="ARBA" id="ARBA00022777"/>
    </source>
</evidence>
<dbReference type="CDD" id="cd00200">
    <property type="entry name" value="WD40"/>
    <property type="match status" value="1"/>
</dbReference>
<dbReference type="EC" id="2.7.11.1" evidence="1"/>
<keyword evidence="2" id="KW-0723">Serine/threonine-protein kinase</keyword>
<evidence type="ECO:0000256" key="1">
    <source>
        <dbReference type="ARBA" id="ARBA00012513"/>
    </source>
</evidence>
<evidence type="ECO:0000256" key="5">
    <source>
        <dbReference type="ARBA" id="ARBA00022737"/>
    </source>
</evidence>
<keyword evidence="13" id="KW-0812">Transmembrane</keyword>
<dbReference type="SUPFAM" id="SSF56112">
    <property type="entry name" value="Protein kinase-like (PK-like)"/>
    <property type="match status" value="1"/>
</dbReference>
<evidence type="ECO:0000256" key="9">
    <source>
        <dbReference type="ARBA" id="ARBA00047899"/>
    </source>
</evidence>
<dbReference type="InterPro" id="IPR001680">
    <property type="entry name" value="WD40_rpt"/>
</dbReference>
<dbReference type="PRINTS" id="PR00320">
    <property type="entry name" value="GPROTEINBRPT"/>
</dbReference>
<sequence>MTAFLLDSRYQMLNNRLLNNRYEISEQLGRGGFGETFLAIDTHLPSASKCVIKQLKPTDEAIQAEPTPGWFQERFQREAAILEELGRNNPQIPQLYAYFSEGENFFLVQEWIEGITLSQKHQQEGNLSKAEVEKILRELLPVLDYIHSRNPPIIHRDIKPDNIILRASDGKPVLIDFGIVKEVNNINVGSKTVSLGTPGYMASEQAAGRPVPSSDLYSLGLTAIFLLTGKTPQDLAGDPKTGEILWRKDAPGLHSNLAAVIDRAVRSHPRDRFTSAQEMLTFLPVSSQPTVSVTPSPTTTPPPPPPPLSRFNPWFWVIFIVITGGLSFGFGYPIIKPLLNFLFPNKPTVEELPLIEPSSQINSFVLDREGQTLVGGDKKGNIYLWEVATGKRKKTIAGHRKAILAIAISNDQQILASSSEDGTIKVWDLKTGKERITLPRQRGLIALALSSDGNTLVTGGEDATVKLWNLSTGNLIETLPVEKEVVSLAINQDASIIVSGHSGGDIIFWQKQGSNPYEPRIFPSINPWEAHSVAISVDGTTAASSSCQDNIRIWKDSDWKDSPLQAGSSADICLIVISEDGKIIAGRSSDETIRLWNLNTKKEIFSYSPSSPKSFDSPRMIALSGDGRTVASNFDKKIQVWRPSF</sequence>
<dbReference type="InterPro" id="IPR020472">
    <property type="entry name" value="WD40_PAC1"/>
</dbReference>
<keyword evidence="8 12" id="KW-0067">ATP-binding</keyword>
<dbReference type="PROSITE" id="PS00107">
    <property type="entry name" value="PROTEIN_KINASE_ATP"/>
    <property type="match status" value="1"/>
</dbReference>
<evidence type="ECO:0000313" key="15">
    <source>
        <dbReference type="EMBL" id="CCI34835.1"/>
    </source>
</evidence>
<comment type="caution">
    <text evidence="15">The sequence shown here is derived from an EMBL/GenBank/DDBJ whole genome shotgun (WGS) entry which is preliminary data.</text>
</comment>